<proteinExistence type="predicted"/>
<dbReference type="AlphaFoldDB" id="A0A6M3J5B8"/>
<evidence type="ECO:0000313" key="1">
    <source>
        <dbReference type="EMBL" id="QJA64367.1"/>
    </source>
</evidence>
<protein>
    <submittedName>
        <fullName evidence="1">Putative restriction alleviation protein</fullName>
    </submittedName>
</protein>
<gene>
    <name evidence="1" type="ORF">MM415B00505_0031</name>
</gene>
<name>A0A6M3J5B8_9ZZZZ</name>
<dbReference type="Pfam" id="PF14354">
    <property type="entry name" value="Lar_restr_allev"/>
    <property type="match status" value="1"/>
</dbReference>
<reference evidence="1" key="1">
    <citation type="submission" date="2020-03" db="EMBL/GenBank/DDBJ databases">
        <title>The deep terrestrial virosphere.</title>
        <authorList>
            <person name="Holmfeldt K."/>
            <person name="Nilsson E."/>
            <person name="Simone D."/>
            <person name="Lopez-Fernandez M."/>
            <person name="Wu X."/>
            <person name="de Brujin I."/>
            <person name="Lundin D."/>
            <person name="Andersson A."/>
            <person name="Bertilsson S."/>
            <person name="Dopson M."/>
        </authorList>
    </citation>
    <scope>NUCLEOTIDE SEQUENCE</scope>
    <source>
        <strain evidence="1">MM415B00505</strain>
    </source>
</reference>
<dbReference type="EMBL" id="MT141518">
    <property type="protein sequence ID" value="QJA64367.1"/>
    <property type="molecule type" value="Genomic_DNA"/>
</dbReference>
<accession>A0A6M3J5B8</accession>
<sequence>MEIRQWCMCKKLKAVARDGWSTCSICGGKDAYGKSKDRPPNKRKIIDGDTTIEELKLCPFCGGKASFQEIGAQRGRFCIRCHKCWAKSVFVDDYEKNIAIEQWNKRVDPQD</sequence>
<organism evidence="1">
    <name type="scientific">viral metagenome</name>
    <dbReference type="NCBI Taxonomy" id="1070528"/>
    <lineage>
        <taxon>unclassified sequences</taxon>
        <taxon>metagenomes</taxon>
        <taxon>organismal metagenomes</taxon>
    </lineage>
</organism>